<reference evidence="2" key="1">
    <citation type="submission" date="2022-11" db="UniProtKB">
        <authorList>
            <consortium name="WormBaseParasite"/>
        </authorList>
    </citation>
    <scope>IDENTIFICATION</scope>
</reference>
<organism evidence="1 2">
    <name type="scientific">Panagrolaimus sp. PS1159</name>
    <dbReference type="NCBI Taxonomy" id="55785"/>
    <lineage>
        <taxon>Eukaryota</taxon>
        <taxon>Metazoa</taxon>
        <taxon>Ecdysozoa</taxon>
        <taxon>Nematoda</taxon>
        <taxon>Chromadorea</taxon>
        <taxon>Rhabditida</taxon>
        <taxon>Tylenchina</taxon>
        <taxon>Panagrolaimomorpha</taxon>
        <taxon>Panagrolaimoidea</taxon>
        <taxon>Panagrolaimidae</taxon>
        <taxon>Panagrolaimus</taxon>
    </lineage>
</organism>
<dbReference type="Proteomes" id="UP000887580">
    <property type="component" value="Unplaced"/>
</dbReference>
<dbReference type="WBParaSite" id="PS1159_v2.g3472.t1">
    <property type="protein sequence ID" value="PS1159_v2.g3472.t1"/>
    <property type="gene ID" value="PS1159_v2.g3472"/>
</dbReference>
<sequence length="586" mass="66669">MSGDPAGGDATFHLQPPSGQYDNLFHINPDYLKSEYAEHVKDILFGNSHNDETSKKPFPHLSLNNFLASTKAVDLLRAELRKAPWTKKENDLYTLSRTTDLQNFDATIYPILKSFRKFLATKVRDLLMKITGIKLNGRVDVAGSKYEQYDMLLPHDDRMEERKFAFIFYLSPEWDSEWGGNLQLFNSDENYYPTNVAKSITPLNNSFLFFDIDHSLGHTSWHCVEEVTEAGKARISLNGWFHIDDTPPSTKLPPLPTIEKLTPTLDIQYEDVRKWINPLYIAQQEQKAIKRLFATKSELKLDNFLTDEMYKQALAELKSAKFDQKGPVNSRSIGRLDEASLPENSVIAQLLRLVCSEAITLLITQWTGLHLYDLKSLEEETTSSTKPSQEEDDNDDGPPTKKSKCTVDVEAPPTQKSKPSENLGEKKKKDVKVVSFINKMSHGCYSLCDDQMAADAENNGFCFDFLIFFMEKEVWEKLGGGYYSYIAVNDPNEILRVQPSPNSVAFVFREPEVLSFIKYINARVGEDCYYVLNCSFFGATSGESDSEASVDSDPDGLDEDDSNWEDFDEIEPEDNDEEDEQRSEAE</sequence>
<evidence type="ECO:0000313" key="1">
    <source>
        <dbReference type="Proteomes" id="UP000887580"/>
    </source>
</evidence>
<evidence type="ECO:0000313" key="2">
    <source>
        <dbReference type="WBParaSite" id="PS1159_v2.g3472.t1"/>
    </source>
</evidence>
<protein>
    <submittedName>
        <fullName evidence="2">US12 prolyl 3-hydroxylase</fullName>
    </submittedName>
</protein>
<name>A0AC35GCV6_9BILA</name>
<accession>A0AC35GCV6</accession>
<proteinExistence type="predicted"/>